<feature type="region of interest" description="Disordered" evidence="1">
    <location>
        <begin position="127"/>
        <end position="170"/>
    </location>
</feature>
<gene>
    <name evidence="2" type="ORF">JR316_010561</name>
</gene>
<comment type="caution">
    <text evidence="2">The sequence shown here is derived from an EMBL/GenBank/DDBJ whole genome shotgun (WGS) entry which is preliminary data.</text>
</comment>
<proteinExistence type="predicted"/>
<name>A0A8H8CHE6_PSICU</name>
<accession>A0A8H8CHE6</accession>
<reference evidence="2" key="1">
    <citation type="submission" date="2021-02" db="EMBL/GenBank/DDBJ databases">
        <title>Psilocybe cubensis genome.</title>
        <authorList>
            <person name="Mckernan K.J."/>
            <person name="Crawford S."/>
            <person name="Trippe A."/>
            <person name="Kane L.T."/>
            <person name="Mclaughlin S."/>
        </authorList>
    </citation>
    <scope>NUCLEOTIDE SEQUENCE [LARGE SCALE GENOMIC DNA]</scope>
    <source>
        <strain evidence="2">MGC-MH-2018</strain>
    </source>
</reference>
<protein>
    <submittedName>
        <fullName evidence="2">Uncharacterized protein</fullName>
    </submittedName>
</protein>
<organism evidence="2">
    <name type="scientific">Psilocybe cubensis</name>
    <name type="common">Psychedelic mushroom</name>
    <name type="synonym">Stropharia cubensis</name>
    <dbReference type="NCBI Taxonomy" id="181762"/>
    <lineage>
        <taxon>Eukaryota</taxon>
        <taxon>Fungi</taxon>
        <taxon>Dikarya</taxon>
        <taxon>Basidiomycota</taxon>
        <taxon>Agaricomycotina</taxon>
        <taxon>Agaricomycetes</taxon>
        <taxon>Agaricomycetidae</taxon>
        <taxon>Agaricales</taxon>
        <taxon>Agaricineae</taxon>
        <taxon>Strophariaceae</taxon>
        <taxon>Psilocybe</taxon>
    </lineage>
</organism>
<dbReference type="OrthoDB" id="3115028at2759"/>
<sequence>MPKATKYRRNKPKNSFDFCVEPGITPVSPEVNSDQFRFIVEFGPYFRQATRLNEQMHFMDAFLDLWFAKWPELPVDSADVDFAYHRQSVTRKKVLRELRFTGAFSHESDQPWRGYLATKTAEFHAKKANVASTSNTSANHSRPRPRPRPKVIKQEEEEPSLEPECIVIDD</sequence>
<dbReference type="EMBL" id="JAFIQS010000011">
    <property type="protein sequence ID" value="KAG5164914.1"/>
    <property type="molecule type" value="Genomic_DNA"/>
</dbReference>
<feature type="compositionally biased region" description="Basic residues" evidence="1">
    <location>
        <begin position="141"/>
        <end position="151"/>
    </location>
</feature>
<feature type="compositionally biased region" description="Polar residues" evidence="1">
    <location>
        <begin position="130"/>
        <end position="140"/>
    </location>
</feature>
<dbReference type="AlphaFoldDB" id="A0A8H8CHE6"/>
<evidence type="ECO:0000256" key="1">
    <source>
        <dbReference type="SAM" id="MobiDB-lite"/>
    </source>
</evidence>
<evidence type="ECO:0000313" key="2">
    <source>
        <dbReference type="EMBL" id="KAG5164914.1"/>
    </source>
</evidence>
<feature type="compositionally biased region" description="Acidic residues" evidence="1">
    <location>
        <begin position="155"/>
        <end position="170"/>
    </location>
</feature>